<evidence type="ECO:0000256" key="7">
    <source>
        <dbReference type="SAM" id="Phobius"/>
    </source>
</evidence>
<feature type="domain" description="SDR-like Ig" evidence="8">
    <location>
        <begin position="73"/>
        <end position="160"/>
    </location>
</feature>
<protein>
    <submittedName>
        <fullName evidence="10">Peptidase</fullName>
    </submittedName>
</protein>
<comment type="caution">
    <text evidence="10">The sequence shown here is derived from an EMBL/GenBank/DDBJ whole genome shotgun (WGS) entry which is preliminary data.</text>
</comment>
<dbReference type="InterPro" id="IPR011252">
    <property type="entry name" value="Fibrogen-bd_dom1"/>
</dbReference>
<evidence type="ECO:0000313" key="11">
    <source>
        <dbReference type="Proteomes" id="UP000759246"/>
    </source>
</evidence>
<keyword evidence="7" id="KW-1133">Transmembrane helix</keyword>
<evidence type="ECO:0000256" key="2">
    <source>
        <dbReference type="ARBA" id="ARBA00022512"/>
    </source>
</evidence>
<keyword evidence="5" id="KW-0572">Peptidoglycan-anchor</keyword>
<dbReference type="InterPro" id="IPR008966">
    <property type="entry name" value="Adhesion_dom_sf"/>
</dbReference>
<accession>A0A929RNU7</accession>
<reference evidence="10" key="1">
    <citation type="submission" date="2020-04" db="EMBL/GenBank/DDBJ databases">
        <title>Deep metagenomics examines the oral microbiome during advanced dental caries in children, revealing novel taxa and co-occurrences with host molecules.</title>
        <authorList>
            <person name="Baker J.L."/>
            <person name="Morton J.T."/>
            <person name="Dinis M."/>
            <person name="Alvarez R."/>
            <person name="Tran N.C."/>
            <person name="Knight R."/>
            <person name="Edlund A."/>
        </authorList>
    </citation>
    <scope>NUCLEOTIDE SEQUENCE</scope>
    <source>
        <strain evidence="10">JCVI_30_bin.13</strain>
    </source>
</reference>
<feature type="region of interest" description="Disordered" evidence="6">
    <location>
        <begin position="480"/>
        <end position="512"/>
    </location>
</feature>
<evidence type="ECO:0000256" key="6">
    <source>
        <dbReference type="SAM" id="MobiDB-lite"/>
    </source>
</evidence>
<comment type="subcellular location">
    <subcellularLocation>
        <location evidence="1">Secreted</location>
        <location evidence="1">Cell wall</location>
        <topology evidence="1">Peptidoglycan-anchor</topology>
    </subcellularLocation>
</comment>
<evidence type="ECO:0000256" key="5">
    <source>
        <dbReference type="ARBA" id="ARBA00023088"/>
    </source>
</evidence>
<gene>
    <name evidence="10" type="ORF">HXK09_04235</name>
</gene>
<keyword evidence="3" id="KW-0964">Secreted</keyword>
<dbReference type="GO" id="GO:0007155">
    <property type="term" value="P:cell adhesion"/>
    <property type="evidence" value="ECO:0007669"/>
    <property type="project" value="InterPro"/>
</dbReference>
<dbReference type="InterPro" id="IPR046022">
    <property type="entry name" value="DUF5979"/>
</dbReference>
<proteinExistence type="predicted"/>
<dbReference type="Proteomes" id="UP000759246">
    <property type="component" value="Unassembled WGS sequence"/>
</dbReference>
<keyword evidence="4" id="KW-0732">Signal</keyword>
<feature type="transmembrane region" description="Helical" evidence="7">
    <location>
        <begin position="518"/>
        <end position="538"/>
    </location>
</feature>
<evidence type="ECO:0000313" key="10">
    <source>
        <dbReference type="EMBL" id="MBF0966365.1"/>
    </source>
</evidence>
<evidence type="ECO:0000259" key="8">
    <source>
        <dbReference type="Pfam" id="PF17961"/>
    </source>
</evidence>
<keyword evidence="2" id="KW-0134">Cell wall</keyword>
<keyword evidence="7" id="KW-0472">Membrane</keyword>
<dbReference type="AlphaFoldDB" id="A0A929RNU7"/>
<sequence length="543" mass="57435">MVAVKRRHLGAYLAAVALILSFLGFTQFVGAQVPAYADAPACPGAVTNVSDKVTLDWNNAQLVDQSDHEIHSVGDWWDLGVKLPWKSTGHVKAGDYFTYNANVVNQANGESVLRPNVARAFDVVSHDNIVVGCGTWGADGNVTVVFNDRVESAAQWYGTVTTHGLAQYSGPGGEHYVVTVGGKVTRNLEMTRRTPGEAHYQKDGWLNLTENEDGDENKAIMWRVIVPAGDAAVSGASIVDEVPAGSHWSFDCNTVNDYTKTHTYLVTDPTTSDGLRQVNDTSNGAFGNAAQIECTSTKVTVTLAEIPANQSAIILLPARVEGAKRAGDVLGEFANTVTFNVPGKTVEPVRKVLRYGATADAYAHQTFSVTKKVEGDLPESAKDLDYTLVITLKNVADPSVDKTFETTIKAGETYSYPESLPLGTVVTVTEGDLPASAEITWNDAASRVFETADGVTLAADNREATFTLSDDHVYSLTLTNTLAPTPTPTPSATPSSPAPTPSVSPSPAPKLATTGADASGLGALAGIIAIVGLSFIAAKRHRG</sequence>
<evidence type="ECO:0000256" key="1">
    <source>
        <dbReference type="ARBA" id="ARBA00004168"/>
    </source>
</evidence>
<dbReference type="Pfam" id="PF17961">
    <property type="entry name" value="Big_8"/>
    <property type="match status" value="1"/>
</dbReference>
<organism evidence="10 11">
    <name type="scientific">Actinomyces bouchesdurhonensis</name>
    <dbReference type="NCBI Taxonomy" id="1852361"/>
    <lineage>
        <taxon>Bacteria</taxon>
        <taxon>Bacillati</taxon>
        <taxon>Actinomycetota</taxon>
        <taxon>Actinomycetes</taxon>
        <taxon>Actinomycetales</taxon>
        <taxon>Actinomycetaceae</taxon>
        <taxon>Actinomyces</taxon>
    </lineage>
</organism>
<feature type="compositionally biased region" description="Pro residues" evidence="6">
    <location>
        <begin position="485"/>
        <end position="508"/>
    </location>
</feature>
<dbReference type="EMBL" id="JABZGF010000094">
    <property type="protein sequence ID" value="MBF0966365.1"/>
    <property type="molecule type" value="Genomic_DNA"/>
</dbReference>
<keyword evidence="7" id="KW-0812">Transmembrane</keyword>
<dbReference type="InterPro" id="IPR041171">
    <property type="entry name" value="SDR_Ig"/>
</dbReference>
<evidence type="ECO:0000256" key="3">
    <source>
        <dbReference type="ARBA" id="ARBA00022525"/>
    </source>
</evidence>
<evidence type="ECO:0000256" key="4">
    <source>
        <dbReference type="ARBA" id="ARBA00022729"/>
    </source>
</evidence>
<dbReference type="SUPFAM" id="SSF49401">
    <property type="entry name" value="Bacterial adhesins"/>
    <property type="match status" value="1"/>
</dbReference>
<name>A0A929RNU7_9ACTO</name>
<dbReference type="Gene3D" id="2.60.40.1280">
    <property type="match status" value="1"/>
</dbReference>
<dbReference type="Pfam" id="PF19407">
    <property type="entry name" value="DUF5979"/>
    <property type="match status" value="1"/>
</dbReference>
<feature type="domain" description="DUF5979" evidence="9">
    <location>
        <begin position="367"/>
        <end position="481"/>
    </location>
</feature>
<evidence type="ECO:0000259" key="9">
    <source>
        <dbReference type="Pfam" id="PF19407"/>
    </source>
</evidence>